<keyword evidence="7" id="KW-0175">Coiled coil</keyword>
<reference evidence="9 10" key="1">
    <citation type="submission" date="2016-10" db="EMBL/GenBank/DDBJ databases">
        <authorList>
            <person name="Varghese N."/>
            <person name="Submissions S."/>
        </authorList>
    </citation>
    <scope>NUCLEOTIDE SEQUENCE [LARGE SCALE GENOMIC DNA]</scope>
    <source>
        <strain evidence="9 10">IBRC-M10081</strain>
    </source>
</reference>
<evidence type="ECO:0000256" key="1">
    <source>
        <dbReference type="ARBA" id="ARBA00006548"/>
    </source>
</evidence>
<dbReference type="CDD" id="cd19499">
    <property type="entry name" value="RecA-like_ClpB_Hsp104-like"/>
    <property type="match status" value="1"/>
</dbReference>
<dbReference type="InterPro" id="IPR027417">
    <property type="entry name" value="P-loop_NTPase"/>
</dbReference>
<proteinExistence type="inferred from homology"/>
<dbReference type="InterPro" id="IPR028299">
    <property type="entry name" value="ClpA/B_CS2"/>
</dbReference>
<evidence type="ECO:0000313" key="9">
    <source>
        <dbReference type="EMBL" id="SEW18119.1"/>
    </source>
</evidence>
<protein>
    <recommendedName>
        <fullName evidence="2">ATP-dependent Clp protease ATP-binding subunit ClpC</fullName>
    </recommendedName>
</protein>
<accession>A0A662Z954</accession>
<keyword evidence="3 6" id="KW-0547">Nucleotide-binding</keyword>
<dbReference type="InterPro" id="IPR041546">
    <property type="entry name" value="ClpA/ClpB_AAA_lid"/>
</dbReference>
<dbReference type="Gene3D" id="1.10.8.60">
    <property type="match status" value="2"/>
</dbReference>
<evidence type="ECO:0000256" key="7">
    <source>
        <dbReference type="SAM" id="Coils"/>
    </source>
</evidence>
<dbReference type="Pfam" id="PF00004">
    <property type="entry name" value="AAA"/>
    <property type="match status" value="1"/>
</dbReference>
<organism evidence="9 10">
    <name type="scientific">Aliicoccus persicus</name>
    <dbReference type="NCBI Taxonomy" id="930138"/>
    <lineage>
        <taxon>Bacteria</taxon>
        <taxon>Bacillati</taxon>
        <taxon>Bacillota</taxon>
        <taxon>Bacilli</taxon>
        <taxon>Bacillales</taxon>
        <taxon>Staphylococcaceae</taxon>
        <taxon>Aliicoccus</taxon>
    </lineage>
</organism>
<dbReference type="Gene3D" id="4.10.860.10">
    <property type="entry name" value="UVR domain"/>
    <property type="match status" value="1"/>
</dbReference>
<dbReference type="PROSITE" id="PS00870">
    <property type="entry name" value="CLPAB_1"/>
    <property type="match status" value="1"/>
</dbReference>
<dbReference type="SUPFAM" id="SSF52540">
    <property type="entry name" value="P-loop containing nucleoside triphosphate hydrolases"/>
    <property type="match status" value="2"/>
</dbReference>
<dbReference type="InterPro" id="IPR019489">
    <property type="entry name" value="Clp_ATPase_C"/>
</dbReference>
<dbReference type="GO" id="GO:0016887">
    <property type="term" value="F:ATP hydrolysis activity"/>
    <property type="evidence" value="ECO:0007669"/>
    <property type="project" value="InterPro"/>
</dbReference>
<keyword evidence="9" id="KW-0645">Protease</keyword>
<dbReference type="Gene3D" id="3.40.50.300">
    <property type="entry name" value="P-loop containing nucleotide triphosphate hydrolases"/>
    <property type="match status" value="2"/>
</dbReference>
<comment type="similarity">
    <text evidence="1">Belongs to the ClpA/ClpB family. ClpC subfamily.</text>
</comment>
<keyword evidence="9" id="KW-0378">Hydrolase</keyword>
<evidence type="ECO:0000256" key="3">
    <source>
        <dbReference type="ARBA" id="ARBA00022741"/>
    </source>
</evidence>
<dbReference type="PROSITE" id="PS50151">
    <property type="entry name" value="UVR"/>
    <property type="match status" value="1"/>
</dbReference>
<dbReference type="GO" id="GO:0034605">
    <property type="term" value="P:cellular response to heat"/>
    <property type="evidence" value="ECO:0007669"/>
    <property type="project" value="TreeGrafter"/>
</dbReference>
<dbReference type="InterPro" id="IPR001270">
    <property type="entry name" value="ClpA/B"/>
</dbReference>
<evidence type="ECO:0000259" key="8">
    <source>
        <dbReference type="PROSITE" id="PS50151"/>
    </source>
</evidence>
<sequence>MKCQNCGMNEANVNLAMNVNNKKMQVHLCNACFHQVKSQTMNPNNLFGGNSNNFNDFNQFNQANGGQRSAAGTQVKEQEAPGLLDELGTNLTDKSRQNLIDPVIGRDNEVKRTIEILNRRNKNNPVLIGEPGVGKTAIAEGLARNIVEGNVPTKLMNKEVYMLDVASLVANTGIRGQFEERMKQLIEEVKQRDDVILFIDEIHLIVGAGTAESSKMDAGNILKPALARGEVQLIGATTLSEYRQIEKDAALERRLQPITVKEPTLSQTEQILNGIKDRYEKFHDVKYSDDVIKAFVTLSDRYIQDRFLPDKAIDLMDEVGSRMNLANAENDSDSIEVQLEKVRAEKLAAADTEDYEKAANLRYQENQLEKQLEKSQGAEEKVIDVDVSDVQLIVEEKTGIPVTKMQADEQSKMREIEDNLGSKVIGQEEAVGKVAKAIRRSRAGLKSKYRPIGSFLFVGPTGVGKTELTKALAEELFGTRESLIRLDMSEYMEKHSVSKIIGSPPGYVGHEEAGQLTEQVRRNPYNIILLDEIEKAHPDVQNMFLQIMEDGHLTDSHDRTVSFKETVIIMTSNAGTGISNASMGFGQDESDAVASLEILSDYFKPEFLNRFDAIINFNELSEENLLVIVDLMLGELNDVVKENDIDLEITQEAKEKLVKMGYDKRFGARPLRRVIQDTIEDQLTDLMLEEDTLDKVIAKVVDEAIVVERVS</sequence>
<keyword evidence="10" id="KW-1185">Reference proteome</keyword>
<dbReference type="PANTHER" id="PTHR11638">
    <property type="entry name" value="ATP-DEPENDENT CLP PROTEASE"/>
    <property type="match status" value="1"/>
</dbReference>
<evidence type="ECO:0000256" key="6">
    <source>
        <dbReference type="RuleBase" id="RU004432"/>
    </source>
</evidence>
<name>A0A662Z954_9STAP</name>
<dbReference type="InterPro" id="IPR050130">
    <property type="entry name" value="ClpA_ClpB"/>
</dbReference>
<dbReference type="CDD" id="cd00009">
    <property type="entry name" value="AAA"/>
    <property type="match status" value="1"/>
</dbReference>
<dbReference type="EMBL" id="FOIT01000007">
    <property type="protein sequence ID" value="SEW18119.1"/>
    <property type="molecule type" value="Genomic_DNA"/>
</dbReference>
<dbReference type="Pfam" id="PF17871">
    <property type="entry name" value="AAA_lid_9"/>
    <property type="match status" value="1"/>
</dbReference>
<dbReference type="RefSeq" id="WP_091476584.1">
    <property type="nucleotide sequence ID" value="NZ_FOIT01000007.1"/>
</dbReference>
<dbReference type="GO" id="GO:0005524">
    <property type="term" value="F:ATP binding"/>
    <property type="evidence" value="ECO:0007669"/>
    <property type="project" value="UniProtKB-KW"/>
</dbReference>
<feature type="coiled-coil region" evidence="7">
    <location>
        <begin position="325"/>
        <end position="381"/>
    </location>
</feature>
<dbReference type="Pfam" id="PF10431">
    <property type="entry name" value="ClpB_D2-small"/>
    <property type="match status" value="1"/>
</dbReference>
<evidence type="ECO:0000256" key="4">
    <source>
        <dbReference type="ARBA" id="ARBA00022840"/>
    </source>
</evidence>
<dbReference type="PANTHER" id="PTHR11638:SF175">
    <property type="entry name" value="ATP-DEPENDENT CLP PROTEASE, ATP-BINDING SUBUNIT CLPC"/>
    <property type="match status" value="1"/>
</dbReference>
<dbReference type="Pfam" id="PF07724">
    <property type="entry name" value="AAA_2"/>
    <property type="match status" value="1"/>
</dbReference>
<feature type="domain" description="UVR" evidence="8">
    <location>
        <begin position="336"/>
        <end position="371"/>
    </location>
</feature>
<dbReference type="FunFam" id="3.40.50.300:FF:000025">
    <property type="entry name" value="ATP-dependent Clp protease subunit"/>
    <property type="match status" value="1"/>
</dbReference>
<dbReference type="AlphaFoldDB" id="A0A662Z954"/>
<dbReference type="InterPro" id="IPR003959">
    <property type="entry name" value="ATPase_AAA_core"/>
</dbReference>
<dbReference type="SMART" id="SM00382">
    <property type="entry name" value="AAA"/>
    <property type="match status" value="2"/>
</dbReference>
<evidence type="ECO:0000256" key="2">
    <source>
        <dbReference type="ARBA" id="ARBA00014762"/>
    </source>
</evidence>
<keyword evidence="5 6" id="KW-0143">Chaperone</keyword>
<dbReference type="GO" id="GO:0008233">
    <property type="term" value="F:peptidase activity"/>
    <property type="evidence" value="ECO:0007669"/>
    <property type="project" value="UniProtKB-KW"/>
</dbReference>
<dbReference type="PRINTS" id="PR00300">
    <property type="entry name" value="CLPPROTEASEA"/>
</dbReference>
<dbReference type="GO" id="GO:0005737">
    <property type="term" value="C:cytoplasm"/>
    <property type="evidence" value="ECO:0007669"/>
    <property type="project" value="TreeGrafter"/>
</dbReference>
<keyword evidence="4 6" id="KW-0067">ATP-binding</keyword>
<dbReference type="PROSITE" id="PS00871">
    <property type="entry name" value="CLPAB_2"/>
    <property type="match status" value="1"/>
</dbReference>
<dbReference type="InterPro" id="IPR003593">
    <property type="entry name" value="AAA+_ATPase"/>
</dbReference>
<gene>
    <name evidence="9" type="ORF">SAMN05192557_1998</name>
</gene>
<dbReference type="InterPro" id="IPR001943">
    <property type="entry name" value="UVR_dom"/>
</dbReference>
<evidence type="ECO:0000256" key="5">
    <source>
        <dbReference type="ARBA" id="ARBA00023186"/>
    </source>
</evidence>
<dbReference type="Proteomes" id="UP000243605">
    <property type="component" value="Unassembled WGS sequence"/>
</dbReference>
<dbReference type="GO" id="GO:0006508">
    <property type="term" value="P:proteolysis"/>
    <property type="evidence" value="ECO:0007669"/>
    <property type="project" value="UniProtKB-KW"/>
</dbReference>
<evidence type="ECO:0000313" key="10">
    <source>
        <dbReference type="Proteomes" id="UP000243605"/>
    </source>
</evidence>
<dbReference type="SMART" id="SM01086">
    <property type="entry name" value="ClpB_D2-small"/>
    <property type="match status" value="1"/>
</dbReference>
<dbReference type="InterPro" id="IPR018368">
    <property type="entry name" value="ClpA/B_CS1"/>
</dbReference>
<dbReference type="OrthoDB" id="9803641at2"/>